<evidence type="ECO:0000256" key="2">
    <source>
        <dbReference type="SAM" id="SignalP"/>
    </source>
</evidence>
<evidence type="ECO:0000313" key="3">
    <source>
        <dbReference type="EMBL" id="KAJ7386082.1"/>
    </source>
</evidence>
<gene>
    <name evidence="3" type="ORF">OS493_012422</name>
</gene>
<reference evidence="3" key="1">
    <citation type="submission" date="2023-01" db="EMBL/GenBank/DDBJ databases">
        <title>Genome assembly of the deep-sea coral Lophelia pertusa.</title>
        <authorList>
            <person name="Herrera S."/>
            <person name="Cordes E."/>
        </authorList>
    </citation>
    <scope>NUCLEOTIDE SEQUENCE</scope>
    <source>
        <strain evidence="3">USNM1676648</strain>
        <tissue evidence="3">Polyp</tissue>
    </source>
</reference>
<feature type="compositionally biased region" description="Basic residues" evidence="1">
    <location>
        <begin position="132"/>
        <end position="147"/>
    </location>
</feature>
<keyword evidence="2" id="KW-0732">Signal</keyword>
<protein>
    <submittedName>
        <fullName evidence="3">Uncharacterized protein</fullName>
    </submittedName>
</protein>
<sequence>MEMTGTFRIMMLLMIVASTAAYDSENEDTTDIQDGELESAVGQNEPNTLACFPLCMPQNGKRDTAPAAWNEEQTQDAKTSEALRRFQLRNGRLIVKERAFSSSTNPRLFAAFKRRQHIDAQHIWKDSESRTEHKRRDRRQPLRARHL</sequence>
<dbReference type="EMBL" id="MU825878">
    <property type="protein sequence ID" value="KAJ7386082.1"/>
    <property type="molecule type" value="Genomic_DNA"/>
</dbReference>
<comment type="caution">
    <text evidence="3">The sequence shown here is derived from an EMBL/GenBank/DDBJ whole genome shotgun (WGS) entry which is preliminary data.</text>
</comment>
<evidence type="ECO:0000313" key="4">
    <source>
        <dbReference type="Proteomes" id="UP001163046"/>
    </source>
</evidence>
<feature type="region of interest" description="Disordered" evidence="1">
    <location>
        <begin position="123"/>
        <end position="147"/>
    </location>
</feature>
<dbReference type="AlphaFoldDB" id="A0A9X0D3M3"/>
<feature type="signal peptide" evidence="2">
    <location>
        <begin position="1"/>
        <end position="21"/>
    </location>
</feature>
<dbReference type="Proteomes" id="UP001163046">
    <property type="component" value="Unassembled WGS sequence"/>
</dbReference>
<name>A0A9X0D3M3_9CNID</name>
<proteinExistence type="predicted"/>
<accession>A0A9X0D3M3</accession>
<keyword evidence="4" id="KW-1185">Reference proteome</keyword>
<evidence type="ECO:0000256" key="1">
    <source>
        <dbReference type="SAM" id="MobiDB-lite"/>
    </source>
</evidence>
<organism evidence="3 4">
    <name type="scientific">Desmophyllum pertusum</name>
    <dbReference type="NCBI Taxonomy" id="174260"/>
    <lineage>
        <taxon>Eukaryota</taxon>
        <taxon>Metazoa</taxon>
        <taxon>Cnidaria</taxon>
        <taxon>Anthozoa</taxon>
        <taxon>Hexacorallia</taxon>
        <taxon>Scleractinia</taxon>
        <taxon>Caryophylliina</taxon>
        <taxon>Caryophylliidae</taxon>
        <taxon>Desmophyllum</taxon>
    </lineage>
</organism>
<feature type="chain" id="PRO_5040726791" evidence="2">
    <location>
        <begin position="22"/>
        <end position="147"/>
    </location>
</feature>
<dbReference type="OrthoDB" id="10364651at2759"/>